<evidence type="ECO:0000256" key="1">
    <source>
        <dbReference type="ARBA" id="ARBA00022475"/>
    </source>
</evidence>
<comment type="similarity">
    <text evidence="7">Belongs to the transglycosylase MltG family.</text>
</comment>
<feature type="transmembrane region" description="Helical" evidence="7">
    <location>
        <begin position="206"/>
        <end position="230"/>
    </location>
</feature>
<keyword evidence="6 7" id="KW-0961">Cell wall biogenesis/degradation</keyword>
<dbReference type="HAMAP" id="MF_02065">
    <property type="entry name" value="MltG"/>
    <property type="match status" value="1"/>
</dbReference>
<dbReference type="GO" id="GO:0071555">
    <property type="term" value="P:cell wall organization"/>
    <property type="evidence" value="ECO:0007669"/>
    <property type="project" value="UniProtKB-KW"/>
</dbReference>
<dbReference type="Proteomes" id="UP000182508">
    <property type="component" value="Unassembled WGS sequence"/>
</dbReference>
<gene>
    <name evidence="7" type="primary">mltG</name>
    <name evidence="10" type="ORF">SAMN02910293_00957</name>
</gene>
<evidence type="ECO:0000256" key="5">
    <source>
        <dbReference type="ARBA" id="ARBA00023239"/>
    </source>
</evidence>
<dbReference type="CDD" id="cd08010">
    <property type="entry name" value="MltG_like"/>
    <property type="match status" value="1"/>
</dbReference>
<evidence type="ECO:0000256" key="3">
    <source>
        <dbReference type="ARBA" id="ARBA00022989"/>
    </source>
</evidence>
<keyword evidence="8" id="KW-0175">Coiled coil</keyword>
<feature type="site" description="Important for catalytic activity" evidence="7">
    <location>
        <position position="454"/>
    </location>
</feature>
<dbReference type="GO" id="GO:0009252">
    <property type="term" value="P:peptidoglycan biosynthetic process"/>
    <property type="evidence" value="ECO:0007669"/>
    <property type="project" value="UniProtKB-UniRule"/>
</dbReference>
<comment type="function">
    <text evidence="7">Functions as a peptidoglycan terminase that cleaves nascent peptidoglycan strands endolytically to terminate their elongation.</text>
</comment>
<keyword evidence="11" id="KW-1185">Reference proteome</keyword>
<dbReference type="EMBL" id="FMXP01000011">
    <property type="protein sequence ID" value="SDB18852.1"/>
    <property type="molecule type" value="Genomic_DNA"/>
</dbReference>
<sequence length="578" mass="64801">MTDFNNEKPNNLEGKSFKEQILAEIEEATRLRKLRDEEILREEQEKKEAARQASLLEAEQKAQRLRQSKDAELIAEKIRIASEAQKALEENKLDIDSSRQEVDKVLENLEQAFDLPNQPKVDIRNDEPKPEVQEEESDENLVDEPDVEQVEEKLVIDESSSSMTLENKTEVSLTESQDDSTERDDFEANEMPTSRGRRKRQKTDSLAKRIASVLISAIVIILLVTSFFGYRYVTKAIGPLDSKSSEYVSVEIPAGSGNKYIGQILEESGIIKDATIFNFYTKFKNYTNFGSGYYNFKASMDLDEISKLLQEGGTAEPERPALGKILVTEGYTLKQIATAVATNAQAAKGESKKTPFDSEEFMTLIQNKDFISEMAEKYPKLFASLPSADQVTYQLEGYLFPATYDYYEDTTLEGLVEHMLATTDAYLANYYDTIAAKGLTVNEVLSLASLVEKEGSTDEDRRNIASVFYNRLNIAMPLQSNIAILYAMGKLGEKTTLAEDAAIDTAIDSPYNIYTNTGLTPGPVDSPSLSAIEATVNPSSTDYYYFVADVKTGAVYYSETYEEHEANVEKYINSQLSQ</sequence>
<dbReference type="PANTHER" id="PTHR30518:SF2">
    <property type="entry name" value="ENDOLYTIC MUREIN TRANSGLYCOSYLASE"/>
    <property type="match status" value="1"/>
</dbReference>
<feature type="compositionally biased region" description="Polar residues" evidence="9">
    <location>
        <begin position="158"/>
        <end position="175"/>
    </location>
</feature>
<evidence type="ECO:0000313" key="10">
    <source>
        <dbReference type="EMBL" id="SDB18852.1"/>
    </source>
</evidence>
<dbReference type="RefSeq" id="WP_074485869.1">
    <property type="nucleotide sequence ID" value="NZ_FMXP01000011.1"/>
</dbReference>
<evidence type="ECO:0000256" key="6">
    <source>
        <dbReference type="ARBA" id="ARBA00023316"/>
    </source>
</evidence>
<dbReference type="eggNOG" id="COG1559">
    <property type="taxonomic scope" value="Bacteria"/>
</dbReference>
<organism evidence="10 11">
    <name type="scientific">Streptococcus henryi</name>
    <dbReference type="NCBI Taxonomy" id="439219"/>
    <lineage>
        <taxon>Bacteria</taxon>
        <taxon>Bacillati</taxon>
        <taxon>Bacillota</taxon>
        <taxon>Bacilli</taxon>
        <taxon>Lactobacillales</taxon>
        <taxon>Streptococcaceae</taxon>
        <taxon>Streptococcus</taxon>
    </lineage>
</organism>
<dbReference type="InterPro" id="IPR003770">
    <property type="entry name" value="MLTG-like"/>
</dbReference>
<keyword evidence="3 7" id="KW-1133">Transmembrane helix</keyword>
<feature type="coiled-coil region" evidence="8">
    <location>
        <begin position="39"/>
        <end position="108"/>
    </location>
</feature>
<dbReference type="Gene3D" id="3.30.1490.480">
    <property type="entry name" value="Endolytic murein transglycosylase"/>
    <property type="match status" value="1"/>
</dbReference>
<keyword evidence="4 7" id="KW-0472">Membrane</keyword>
<dbReference type="GO" id="GO:0005886">
    <property type="term" value="C:plasma membrane"/>
    <property type="evidence" value="ECO:0007669"/>
    <property type="project" value="UniProtKB-SubCell"/>
</dbReference>
<proteinExistence type="inferred from homology"/>
<evidence type="ECO:0000256" key="9">
    <source>
        <dbReference type="SAM" id="MobiDB-lite"/>
    </source>
</evidence>
<evidence type="ECO:0000256" key="2">
    <source>
        <dbReference type="ARBA" id="ARBA00022692"/>
    </source>
</evidence>
<protein>
    <recommendedName>
        <fullName evidence="7">Endolytic murein transglycosylase</fullName>
        <ecNumber evidence="7">4.2.2.29</ecNumber>
    </recommendedName>
    <alternativeName>
        <fullName evidence="7">Peptidoglycan lytic transglycosylase</fullName>
    </alternativeName>
    <alternativeName>
        <fullName evidence="7">Peptidoglycan polymerization terminase</fullName>
    </alternativeName>
</protein>
<keyword evidence="1 7" id="KW-1003">Cell membrane</keyword>
<evidence type="ECO:0000256" key="7">
    <source>
        <dbReference type="HAMAP-Rule" id="MF_02065"/>
    </source>
</evidence>
<dbReference type="NCBIfam" id="TIGR00247">
    <property type="entry name" value="endolytic transglycosylase MltG"/>
    <property type="match status" value="1"/>
</dbReference>
<evidence type="ECO:0000313" key="11">
    <source>
        <dbReference type="Proteomes" id="UP000182508"/>
    </source>
</evidence>
<evidence type="ECO:0000256" key="8">
    <source>
        <dbReference type="SAM" id="Coils"/>
    </source>
</evidence>
<feature type="compositionally biased region" description="Acidic residues" evidence="9">
    <location>
        <begin position="176"/>
        <end position="188"/>
    </location>
</feature>
<comment type="catalytic activity">
    <reaction evidence="7">
        <text>a peptidoglycan chain = a peptidoglycan chain with N-acetyl-1,6-anhydromuramyl-[peptide] at the reducing end + a peptidoglycan chain with N-acetylglucosamine at the non-reducing end.</text>
        <dbReference type="EC" id="4.2.2.29"/>
    </reaction>
</comment>
<feature type="compositionally biased region" description="Basic and acidic residues" evidence="9">
    <location>
        <begin position="121"/>
        <end position="132"/>
    </location>
</feature>
<dbReference type="STRING" id="439219.SAMN02910293_00957"/>
<keyword evidence="5 7" id="KW-0456">Lyase</keyword>
<reference evidence="10 11" key="1">
    <citation type="submission" date="2016-10" db="EMBL/GenBank/DDBJ databases">
        <authorList>
            <person name="de Groot N.N."/>
        </authorList>
    </citation>
    <scope>NUCLEOTIDE SEQUENCE [LARGE SCALE GENOMIC DNA]</scope>
    <source>
        <strain evidence="10 11">A-4</strain>
    </source>
</reference>
<dbReference type="Gene3D" id="3.30.160.60">
    <property type="entry name" value="Classic Zinc Finger"/>
    <property type="match status" value="1"/>
</dbReference>
<dbReference type="GO" id="GO:0008932">
    <property type="term" value="F:lytic endotransglycosylase activity"/>
    <property type="evidence" value="ECO:0007669"/>
    <property type="project" value="UniProtKB-UniRule"/>
</dbReference>
<evidence type="ECO:0000256" key="4">
    <source>
        <dbReference type="ARBA" id="ARBA00023136"/>
    </source>
</evidence>
<dbReference type="PANTHER" id="PTHR30518">
    <property type="entry name" value="ENDOLYTIC MUREIN TRANSGLYCOSYLASE"/>
    <property type="match status" value="1"/>
</dbReference>
<dbReference type="Pfam" id="PF02618">
    <property type="entry name" value="YceG"/>
    <property type="match status" value="1"/>
</dbReference>
<comment type="subcellular location">
    <subcellularLocation>
        <location evidence="7">Cell membrane</location>
        <topology evidence="7">Single-pass membrane protein</topology>
    </subcellularLocation>
</comment>
<keyword evidence="2 7" id="KW-0812">Transmembrane</keyword>
<feature type="compositionally biased region" description="Acidic residues" evidence="9">
    <location>
        <begin position="133"/>
        <end position="149"/>
    </location>
</feature>
<dbReference type="EC" id="4.2.2.29" evidence="7"/>
<name>A0A1G6BDW1_9STRE</name>
<dbReference type="AlphaFoldDB" id="A0A1G6BDW1"/>
<feature type="region of interest" description="Disordered" evidence="9">
    <location>
        <begin position="109"/>
        <end position="202"/>
    </location>
</feature>
<accession>A0A1G6BDW1</accession>